<dbReference type="OrthoDB" id="6075351at2759"/>
<evidence type="ECO:0000313" key="2">
    <source>
        <dbReference type="EMBL" id="CAG2250685.1"/>
    </source>
</evidence>
<dbReference type="SUPFAM" id="SSF57850">
    <property type="entry name" value="RING/U-box"/>
    <property type="match status" value="1"/>
</dbReference>
<dbReference type="EMBL" id="CAJPWZ010003059">
    <property type="protein sequence ID" value="CAG2250685.1"/>
    <property type="molecule type" value="Genomic_DNA"/>
</dbReference>
<sequence>MNFFDQAAPMKVELKQANIQLRKNKSVVSAKSELLKSAQETIRTLTCKLVKSQNQLDSTEQLKECLDKITKLEKEKEDNAACTKKISDLNNFLILKCDYQTNEIGNIATQNHELRNKFKILTDQSADMENQIRICSVQGLNILLDRTVLVKFNTHEANVPDIIAKFSEAVYEEQDDIEDFILTDTKGNQILDTEATRGLGYWKGSARKIVGLTLTDFNSFKNSTLRRTRLTDPEDKKRKLEDIEEKLNEIYSAGKKLKSISDGIDTIFRQVSSQTTVRLSGLQSEAVKNSFTCLICKDLLKEPMFAKCCSTIVGCKVCVEEWLRNSTQCHKCRSRGAKDKVFPIVGIDDGLEVLQAIVSE</sequence>
<gene>
    <name evidence="2" type="ORF">MEDL_62377</name>
</gene>
<evidence type="ECO:0000313" key="3">
    <source>
        <dbReference type="Proteomes" id="UP000683360"/>
    </source>
</evidence>
<name>A0A8S3V964_MYTED</name>
<organism evidence="2 3">
    <name type="scientific">Mytilus edulis</name>
    <name type="common">Blue mussel</name>
    <dbReference type="NCBI Taxonomy" id="6550"/>
    <lineage>
        <taxon>Eukaryota</taxon>
        <taxon>Metazoa</taxon>
        <taxon>Spiralia</taxon>
        <taxon>Lophotrochozoa</taxon>
        <taxon>Mollusca</taxon>
        <taxon>Bivalvia</taxon>
        <taxon>Autobranchia</taxon>
        <taxon>Pteriomorphia</taxon>
        <taxon>Mytilida</taxon>
        <taxon>Mytiloidea</taxon>
        <taxon>Mytilidae</taxon>
        <taxon>Mytilinae</taxon>
        <taxon>Mytilus</taxon>
    </lineage>
</organism>
<protein>
    <recommendedName>
        <fullName evidence="4">RING-type domain-containing protein</fullName>
    </recommendedName>
</protein>
<accession>A0A8S3V964</accession>
<dbReference type="Gene3D" id="3.30.40.10">
    <property type="entry name" value="Zinc/RING finger domain, C3HC4 (zinc finger)"/>
    <property type="match status" value="1"/>
</dbReference>
<evidence type="ECO:0000256" key="1">
    <source>
        <dbReference type="SAM" id="Coils"/>
    </source>
</evidence>
<reference evidence="2" key="1">
    <citation type="submission" date="2021-03" db="EMBL/GenBank/DDBJ databases">
        <authorList>
            <person name="Bekaert M."/>
        </authorList>
    </citation>
    <scope>NUCLEOTIDE SEQUENCE</scope>
</reference>
<comment type="caution">
    <text evidence="2">The sequence shown here is derived from an EMBL/GenBank/DDBJ whole genome shotgun (WGS) entry which is preliminary data.</text>
</comment>
<dbReference type="Proteomes" id="UP000683360">
    <property type="component" value="Unassembled WGS sequence"/>
</dbReference>
<keyword evidence="3" id="KW-1185">Reference proteome</keyword>
<keyword evidence="1" id="KW-0175">Coiled coil</keyword>
<feature type="coiled-coil region" evidence="1">
    <location>
        <begin position="35"/>
        <end position="62"/>
    </location>
</feature>
<evidence type="ECO:0008006" key="4">
    <source>
        <dbReference type="Google" id="ProtNLM"/>
    </source>
</evidence>
<dbReference type="AlphaFoldDB" id="A0A8S3V964"/>
<dbReference type="InterPro" id="IPR013083">
    <property type="entry name" value="Znf_RING/FYVE/PHD"/>
</dbReference>
<proteinExistence type="predicted"/>